<dbReference type="InterPro" id="IPR051601">
    <property type="entry name" value="Serine_prot/Carboxylest_S33"/>
</dbReference>
<dbReference type="SUPFAM" id="SSF53474">
    <property type="entry name" value="alpha/beta-Hydrolases"/>
    <property type="match status" value="1"/>
</dbReference>
<feature type="domain" description="AB hydrolase-1" evidence="3">
    <location>
        <begin position="18"/>
        <end position="275"/>
    </location>
</feature>
<keyword evidence="2 4" id="KW-0378">Hydrolase</keyword>
<evidence type="ECO:0000313" key="5">
    <source>
        <dbReference type="Proteomes" id="UP000237968"/>
    </source>
</evidence>
<evidence type="ECO:0000259" key="3">
    <source>
        <dbReference type="Pfam" id="PF12697"/>
    </source>
</evidence>
<dbReference type="GO" id="GO:0016787">
    <property type="term" value="F:hydrolase activity"/>
    <property type="evidence" value="ECO:0007669"/>
    <property type="project" value="UniProtKB-KW"/>
</dbReference>
<evidence type="ECO:0000256" key="2">
    <source>
        <dbReference type="ARBA" id="ARBA00022801"/>
    </source>
</evidence>
<dbReference type="PANTHER" id="PTHR43248:SF3">
    <property type="entry name" value="AB HYDROLASE-1 DOMAIN-CONTAINING PROTEIN"/>
    <property type="match status" value="1"/>
</dbReference>
<evidence type="ECO:0000256" key="1">
    <source>
        <dbReference type="ARBA" id="ARBA00010088"/>
    </source>
</evidence>
<dbReference type="EMBL" id="PVNK01000149">
    <property type="protein sequence ID" value="PRP97695.1"/>
    <property type="molecule type" value="Genomic_DNA"/>
</dbReference>
<accession>A0A2S9XXU9</accession>
<evidence type="ECO:0000313" key="4">
    <source>
        <dbReference type="EMBL" id="PRP97695.1"/>
    </source>
</evidence>
<reference evidence="4 5" key="1">
    <citation type="submission" date="2018-03" db="EMBL/GenBank/DDBJ databases">
        <title>Draft Genome Sequences of the Obligatory Marine Myxobacteria Enhygromyxa salina SWB005.</title>
        <authorList>
            <person name="Poehlein A."/>
            <person name="Moghaddam J.A."/>
            <person name="Harms H."/>
            <person name="Alanjari M."/>
            <person name="Koenig G.M."/>
            <person name="Daniel R."/>
            <person name="Schaeberle T.F."/>
        </authorList>
    </citation>
    <scope>NUCLEOTIDE SEQUENCE [LARGE SCALE GENOMIC DNA]</scope>
    <source>
        <strain evidence="4 5">SWB005</strain>
    </source>
</reference>
<dbReference type="InterPro" id="IPR029058">
    <property type="entry name" value="AB_hydrolase_fold"/>
</dbReference>
<organism evidence="4 5">
    <name type="scientific">Enhygromyxa salina</name>
    <dbReference type="NCBI Taxonomy" id="215803"/>
    <lineage>
        <taxon>Bacteria</taxon>
        <taxon>Pseudomonadati</taxon>
        <taxon>Myxococcota</taxon>
        <taxon>Polyangia</taxon>
        <taxon>Nannocystales</taxon>
        <taxon>Nannocystaceae</taxon>
        <taxon>Enhygromyxa</taxon>
    </lineage>
</organism>
<gene>
    <name evidence="4" type="primary">ybfF</name>
    <name evidence="4" type="ORF">ENSA5_32020</name>
</gene>
<dbReference type="InterPro" id="IPR000073">
    <property type="entry name" value="AB_hydrolase_1"/>
</dbReference>
<dbReference type="AlphaFoldDB" id="A0A2S9XXU9"/>
<comment type="similarity">
    <text evidence="1">Belongs to the peptidase S33 family.</text>
</comment>
<dbReference type="EC" id="3.1.-.-" evidence="4"/>
<comment type="caution">
    <text evidence="4">The sequence shown here is derived from an EMBL/GenBank/DDBJ whole genome shotgun (WGS) entry which is preliminary data.</text>
</comment>
<protein>
    <submittedName>
        <fullName evidence="4">Esterase YbfF</fullName>
        <ecNumber evidence="4">3.1.-.-</ecNumber>
    </submittedName>
</protein>
<sequence length="296" mass="31648">MILAHELLTSDRAAARWMVFLHGILGRRANWRSFARKWLRQRDTDERWGAVLVDLRDHGESLGLEGERTVAAAGADLIPLAEAVVAEHGGRVAGLLGHSFGGKVAISAAAQLRGVGREVDELWVIDAPPGPLEQGRERVTDEVFAVLAELPPRFDSRDHFIDAVVAAGISRRVALWLATNVVEAGAKGSDKGGWRFGLELDRVTALLRDFGAVDLWPALEAESDAGVGVGLVLGARSDAVPASQRARAELLAAAGRIELAIVPDAGHWVHVENQAGLLEILARPPRASAGRTPSAR</sequence>
<keyword evidence="5" id="KW-1185">Reference proteome</keyword>
<dbReference type="RefSeq" id="WP_181197813.1">
    <property type="nucleotide sequence ID" value="NZ_PVNK01000149.1"/>
</dbReference>
<dbReference type="Gene3D" id="3.40.50.1820">
    <property type="entry name" value="alpha/beta hydrolase"/>
    <property type="match status" value="1"/>
</dbReference>
<dbReference type="PANTHER" id="PTHR43248">
    <property type="entry name" value="2-SUCCINYL-6-HYDROXY-2,4-CYCLOHEXADIENE-1-CARBOXYLATE SYNTHASE"/>
    <property type="match status" value="1"/>
</dbReference>
<name>A0A2S9XXU9_9BACT</name>
<dbReference type="Pfam" id="PF12697">
    <property type="entry name" value="Abhydrolase_6"/>
    <property type="match status" value="1"/>
</dbReference>
<dbReference type="Proteomes" id="UP000237968">
    <property type="component" value="Unassembled WGS sequence"/>
</dbReference>
<proteinExistence type="inferred from homology"/>